<dbReference type="PANTHER" id="PTHR38788:SF3">
    <property type="entry name" value="CLR5 DOMAIN-CONTAINING PROTEIN"/>
    <property type="match status" value="1"/>
</dbReference>
<sequence>MDAKKPRAPEYPAHVWEGQRQRFTRLYRDENRKLADVRKMLRDEGGFDATEKQYKRRIKQWKLEKNSKASEKQQLLRVWRSSNWSMDVSSDMGKAIAPHKLRRYARSQGFNVVDMIPDRDTMIFEGMAKWLEDTKARRAHYPSFWHSYTIVYPQRDWNWRREALQPQLPLTMLKAIVNGPVLCKRPGNEVEVQFYTSIAIVLLAFLRTSLGSTYQINAMLKRVTGSLADWKNQLSRSNSQVLYEDYCQISDLFQKIGEEAQRRPYRYTDIFYEVFLRDLRKRSGSAGRAIYSKGMPGVDPLPSNPLGLENRHRDVRSKMEIVADFVGYLFEGMQNSNTTVMHSDYQRRKRLNRLRGHADLPSGKSSCPKDPAESMHQNSNIDIVMPRDINNRSTGFFAMSPADVSTLPRYPDPWTMDLSLQYMSSSMDTLTQWSPAEHPRDPTPGLEDYLSPTLWENSPELPQSPSTSWLVPLEEQQNRVEEL</sequence>
<dbReference type="Pfam" id="PF14420">
    <property type="entry name" value="Clr5"/>
    <property type="match status" value="1"/>
</dbReference>
<proteinExistence type="predicted"/>
<dbReference type="OrthoDB" id="539213at2759"/>
<feature type="compositionally biased region" description="Polar residues" evidence="1">
    <location>
        <begin position="454"/>
        <end position="469"/>
    </location>
</feature>
<organism evidence="3 4">
    <name type="scientific">Massariosphaeria phaeospora</name>
    <dbReference type="NCBI Taxonomy" id="100035"/>
    <lineage>
        <taxon>Eukaryota</taxon>
        <taxon>Fungi</taxon>
        <taxon>Dikarya</taxon>
        <taxon>Ascomycota</taxon>
        <taxon>Pezizomycotina</taxon>
        <taxon>Dothideomycetes</taxon>
        <taxon>Pleosporomycetidae</taxon>
        <taxon>Pleosporales</taxon>
        <taxon>Pleosporales incertae sedis</taxon>
        <taxon>Massariosphaeria</taxon>
    </lineage>
</organism>
<accession>A0A7C8I402</accession>
<evidence type="ECO:0000313" key="3">
    <source>
        <dbReference type="EMBL" id="KAF2866453.1"/>
    </source>
</evidence>
<gene>
    <name evidence="3" type="ORF">BDV95DRAFT_611904</name>
</gene>
<comment type="caution">
    <text evidence="3">The sequence shown here is derived from an EMBL/GenBank/DDBJ whole genome shotgun (WGS) entry which is preliminary data.</text>
</comment>
<evidence type="ECO:0000259" key="2">
    <source>
        <dbReference type="Pfam" id="PF14420"/>
    </source>
</evidence>
<feature type="domain" description="Clr5" evidence="2">
    <location>
        <begin position="13"/>
        <end position="65"/>
    </location>
</feature>
<reference evidence="3 4" key="1">
    <citation type="submission" date="2020-01" db="EMBL/GenBank/DDBJ databases">
        <authorList>
            <consortium name="DOE Joint Genome Institute"/>
            <person name="Haridas S."/>
            <person name="Albert R."/>
            <person name="Binder M."/>
            <person name="Bloem J."/>
            <person name="Labutti K."/>
            <person name="Salamov A."/>
            <person name="Andreopoulos B."/>
            <person name="Baker S.E."/>
            <person name="Barry K."/>
            <person name="Bills G."/>
            <person name="Bluhm B.H."/>
            <person name="Cannon C."/>
            <person name="Castanera R."/>
            <person name="Culley D.E."/>
            <person name="Daum C."/>
            <person name="Ezra D."/>
            <person name="Gonzalez J.B."/>
            <person name="Henrissat B."/>
            <person name="Kuo A."/>
            <person name="Liang C."/>
            <person name="Lipzen A."/>
            <person name="Lutzoni F."/>
            <person name="Magnuson J."/>
            <person name="Mondo S."/>
            <person name="Nolan M."/>
            <person name="Ohm R."/>
            <person name="Pangilinan J."/>
            <person name="Park H.-J.H."/>
            <person name="Ramirez L."/>
            <person name="Alfaro M."/>
            <person name="Sun H."/>
            <person name="Tritt A."/>
            <person name="Yoshinaga Y."/>
            <person name="Zwiers L.-H.L."/>
            <person name="Turgeon B.G."/>
            <person name="Goodwin S.B."/>
            <person name="Spatafora J.W."/>
            <person name="Crous P.W."/>
            <person name="Grigoriev I.V."/>
        </authorList>
    </citation>
    <scope>NUCLEOTIDE SEQUENCE [LARGE SCALE GENOMIC DNA]</scope>
    <source>
        <strain evidence="3 4">CBS 611.86</strain>
    </source>
</reference>
<dbReference type="EMBL" id="JAADJZ010000028">
    <property type="protein sequence ID" value="KAF2866453.1"/>
    <property type="molecule type" value="Genomic_DNA"/>
</dbReference>
<keyword evidence="4" id="KW-1185">Reference proteome</keyword>
<dbReference type="AlphaFoldDB" id="A0A7C8I402"/>
<dbReference type="InterPro" id="IPR025676">
    <property type="entry name" value="Clr5_dom"/>
</dbReference>
<evidence type="ECO:0000313" key="4">
    <source>
        <dbReference type="Proteomes" id="UP000481861"/>
    </source>
</evidence>
<evidence type="ECO:0000256" key="1">
    <source>
        <dbReference type="SAM" id="MobiDB-lite"/>
    </source>
</evidence>
<protein>
    <recommendedName>
        <fullName evidence="2">Clr5 domain-containing protein</fullName>
    </recommendedName>
</protein>
<dbReference type="Proteomes" id="UP000481861">
    <property type="component" value="Unassembled WGS sequence"/>
</dbReference>
<dbReference type="PANTHER" id="PTHR38788">
    <property type="entry name" value="CLR5 DOMAIN-CONTAINING PROTEIN"/>
    <property type="match status" value="1"/>
</dbReference>
<feature type="region of interest" description="Disordered" evidence="1">
    <location>
        <begin position="431"/>
        <end position="483"/>
    </location>
</feature>
<name>A0A7C8I402_9PLEO</name>
<feature type="region of interest" description="Disordered" evidence="1">
    <location>
        <begin position="357"/>
        <end position="376"/>
    </location>
</feature>